<evidence type="ECO:0000256" key="3">
    <source>
        <dbReference type="ARBA" id="ARBA00022692"/>
    </source>
</evidence>
<dbReference type="InterPro" id="IPR027417">
    <property type="entry name" value="P-loop_NTPase"/>
</dbReference>
<keyword evidence="5 6" id="KW-0472">Membrane</keyword>
<dbReference type="InterPro" id="IPR003439">
    <property type="entry name" value="ABC_transporter-like_ATP-bd"/>
</dbReference>
<reference evidence="8" key="1">
    <citation type="submission" date="2021-02" db="EMBL/GenBank/DDBJ databases">
        <authorList>
            <person name="Nowell W R."/>
        </authorList>
    </citation>
    <scope>NUCLEOTIDE SEQUENCE</scope>
</reference>
<dbReference type="GO" id="GO:0005524">
    <property type="term" value="F:ATP binding"/>
    <property type="evidence" value="ECO:0007669"/>
    <property type="project" value="InterPro"/>
</dbReference>
<dbReference type="Gene3D" id="3.40.50.300">
    <property type="entry name" value="P-loop containing nucleotide triphosphate hydrolases"/>
    <property type="match status" value="1"/>
</dbReference>
<dbReference type="Pfam" id="PF00005">
    <property type="entry name" value="ABC_tran"/>
    <property type="match status" value="1"/>
</dbReference>
<accession>A0A819DBZ3</accession>
<dbReference type="InterPro" id="IPR050835">
    <property type="entry name" value="ABC_transporter_sub-D"/>
</dbReference>
<feature type="transmembrane region" description="Helical" evidence="6">
    <location>
        <begin position="66"/>
        <end position="89"/>
    </location>
</feature>
<feature type="non-terminal residue" evidence="8">
    <location>
        <position position="1"/>
    </location>
</feature>
<evidence type="ECO:0000313" key="8">
    <source>
        <dbReference type="EMBL" id="CAF3826578.1"/>
    </source>
</evidence>
<dbReference type="Proteomes" id="UP000663881">
    <property type="component" value="Unassembled WGS sequence"/>
</dbReference>
<proteinExistence type="inferred from homology"/>
<name>A0A819DBZ3_9BILA</name>
<keyword evidence="3 6" id="KW-0812">Transmembrane</keyword>
<evidence type="ECO:0000256" key="4">
    <source>
        <dbReference type="ARBA" id="ARBA00022989"/>
    </source>
</evidence>
<gene>
    <name evidence="8" type="ORF">OKA104_LOCUS20020</name>
</gene>
<dbReference type="GO" id="GO:0042626">
    <property type="term" value="F:ATPase-coupled transmembrane transporter activity"/>
    <property type="evidence" value="ECO:0007669"/>
    <property type="project" value="TreeGrafter"/>
</dbReference>
<evidence type="ECO:0000256" key="5">
    <source>
        <dbReference type="ARBA" id="ARBA00023136"/>
    </source>
</evidence>
<dbReference type="GO" id="GO:0007031">
    <property type="term" value="P:peroxisome organization"/>
    <property type="evidence" value="ECO:0007669"/>
    <property type="project" value="TreeGrafter"/>
</dbReference>
<feature type="transmembrane region" description="Helical" evidence="6">
    <location>
        <begin position="128"/>
        <end position="146"/>
    </location>
</feature>
<dbReference type="GO" id="GO:0005324">
    <property type="term" value="F:long-chain fatty acid transmembrane transporter activity"/>
    <property type="evidence" value="ECO:0007669"/>
    <property type="project" value="TreeGrafter"/>
</dbReference>
<dbReference type="PANTHER" id="PTHR11384">
    <property type="entry name" value="ATP-BINDING CASSETTE, SUB-FAMILY D MEMBER"/>
    <property type="match status" value="1"/>
</dbReference>
<keyword evidence="4 6" id="KW-1133">Transmembrane helix</keyword>
<evidence type="ECO:0000256" key="6">
    <source>
        <dbReference type="SAM" id="Phobius"/>
    </source>
</evidence>
<dbReference type="GO" id="GO:0015910">
    <property type="term" value="P:long-chain fatty acid import into peroxisome"/>
    <property type="evidence" value="ECO:0007669"/>
    <property type="project" value="TreeGrafter"/>
</dbReference>
<dbReference type="SUPFAM" id="SSF52540">
    <property type="entry name" value="P-loop containing nucleoside triphosphate hydrolases"/>
    <property type="match status" value="1"/>
</dbReference>
<feature type="transmembrane region" description="Helical" evidence="6">
    <location>
        <begin position="230"/>
        <end position="247"/>
    </location>
</feature>
<evidence type="ECO:0000313" key="9">
    <source>
        <dbReference type="Proteomes" id="UP000663881"/>
    </source>
</evidence>
<dbReference type="GO" id="GO:0005778">
    <property type="term" value="C:peroxisomal membrane"/>
    <property type="evidence" value="ECO:0007669"/>
    <property type="project" value="TreeGrafter"/>
</dbReference>
<dbReference type="AlphaFoldDB" id="A0A819DBZ3"/>
<dbReference type="GO" id="GO:0006635">
    <property type="term" value="P:fatty acid beta-oxidation"/>
    <property type="evidence" value="ECO:0007669"/>
    <property type="project" value="TreeGrafter"/>
</dbReference>
<feature type="transmembrane region" description="Helical" evidence="6">
    <location>
        <begin position="35"/>
        <end position="54"/>
    </location>
</feature>
<dbReference type="EMBL" id="CAJOAY010001316">
    <property type="protein sequence ID" value="CAF3826578.1"/>
    <property type="molecule type" value="Genomic_DNA"/>
</dbReference>
<feature type="domain" description="ABC transporter" evidence="7">
    <location>
        <begin position="280"/>
        <end position="320"/>
    </location>
</feature>
<dbReference type="PANTHER" id="PTHR11384:SF59">
    <property type="entry name" value="LYSOSOMAL COBALAMIN TRANSPORTER ABCD4"/>
    <property type="match status" value="1"/>
</dbReference>
<feature type="transmembrane region" description="Helical" evidence="6">
    <location>
        <begin position="197"/>
        <end position="224"/>
    </location>
</feature>
<sequence>MMKTKQEETFTVKQQSNNTRIFIQDKLTTTKHPQYFLLLISPITWLKCFALIFYRTRARTRFKAILQYFILLLAVLLMTASCYLSYVLADDVGQYSLYLSNVASNMTSMIEGKNLFDELIWRTVLKTFFLGVVFCLIQACNLFLAAQWRQRLCERFQELLLRSPNGCVLYDMVQTNENIYNVITNDVKQFTSNFASVLFGCMFFKSIISMFALIVTACVFIVRITNGDSSGILICFVAFIFCILITLPGTHVYNRNLVTQIYIKCFHESDVIGAPLLQSDVNLEAIRGQCVLISGPSGCGKTSLFRICAGFQSIDAKQIILPARRHLLFIPQRPYFPHGSLRFQALFLLKDQNL</sequence>
<organism evidence="8 9">
    <name type="scientific">Adineta steineri</name>
    <dbReference type="NCBI Taxonomy" id="433720"/>
    <lineage>
        <taxon>Eukaryota</taxon>
        <taxon>Metazoa</taxon>
        <taxon>Spiralia</taxon>
        <taxon>Gnathifera</taxon>
        <taxon>Rotifera</taxon>
        <taxon>Eurotatoria</taxon>
        <taxon>Bdelloidea</taxon>
        <taxon>Adinetida</taxon>
        <taxon>Adinetidae</taxon>
        <taxon>Adineta</taxon>
    </lineage>
</organism>
<evidence type="ECO:0000259" key="7">
    <source>
        <dbReference type="Pfam" id="PF00005"/>
    </source>
</evidence>
<dbReference type="GO" id="GO:0042760">
    <property type="term" value="P:very long-chain fatty acid catabolic process"/>
    <property type="evidence" value="ECO:0007669"/>
    <property type="project" value="TreeGrafter"/>
</dbReference>
<keyword evidence="2" id="KW-0813">Transport</keyword>
<evidence type="ECO:0000256" key="2">
    <source>
        <dbReference type="ARBA" id="ARBA00022448"/>
    </source>
</evidence>
<protein>
    <recommendedName>
        <fullName evidence="7">ABC transporter domain-containing protein</fullName>
    </recommendedName>
</protein>
<comment type="caution">
    <text evidence="8">The sequence shown here is derived from an EMBL/GenBank/DDBJ whole genome shotgun (WGS) entry which is preliminary data.</text>
</comment>
<dbReference type="GO" id="GO:0016887">
    <property type="term" value="F:ATP hydrolysis activity"/>
    <property type="evidence" value="ECO:0007669"/>
    <property type="project" value="InterPro"/>
</dbReference>
<comment type="similarity">
    <text evidence="1">Belongs to the ABC transporter superfamily. ABCD family. Peroxisomal fatty acyl CoA transporter (TC 3.A.1.203) subfamily.</text>
</comment>
<evidence type="ECO:0000256" key="1">
    <source>
        <dbReference type="ARBA" id="ARBA00008575"/>
    </source>
</evidence>